<dbReference type="OrthoDB" id="9758751at2"/>
<dbReference type="Pfam" id="PF01935">
    <property type="entry name" value="DUF87"/>
    <property type="match status" value="1"/>
</dbReference>
<organism evidence="3 4">
    <name type="scientific">Xanthobacter autotrophicus</name>
    <dbReference type="NCBI Taxonomy" id="280"/>
    <lineage>
        <taxon>Bacteria</taxon>
        <taxon>Pseudomonadati</taxon>
        <taxon>Pseudomonadota</taxon>
        <taxon>Alphaproteobacteria</taxon>
        <taxon>Hyphomicrobiales</taxon>
        <taxon>Xanthobacteraceae</taxon>
        <taxon>Xanthobacter</taxon>
    </lineage>
</organism>
<name>A0A6C1KJM0_XANAU</name>
<accession>A0A6C1KJM0</accession>
<dbReference type="RefSeq" id="WP_138398928.1">
    <property type="nucleotide sequence ID" value="NZ_JBAFVI010000001.1"/>
</dbReference>
<dbReference type="AlphaFoldDB" id="A0A6C1KJM0"/>
<dbReference type="Proteomes" id="UP000305131">
    <property type="component" value="Unassembled WGS sequence"/>
</dbReference>
<feature type="region of interest" description="Disordered" evidence="1">
    <location>
        <begin position="612"/>
        <end position="658"/>
    </location>
</feature>
<dbReference type="GeneID" id="95773399"/>
<dbReference type="SMART" id="SM00382">
    <property type="entry name" value="AAA"/>
    <property type="match status" value="1"/>
</dbReference>
<dbReference type="SUPFAM" id="SSF52540">
    <property type="entry name" value="P-loop containing nucleoside triphosphate hydrolases"/>
    <property type="match status" value="1"/>
</dbReference>
<evidence type="ECO:0000313" key="3">
    <source>
        <dbReference type="EMBL" id="TLX44021.1"/>
    </source>
</evidence>
<dbReference type="InterPro" id="IPR003593">
    <property type="entry name" value="AAA+_ATPase"/>
</dbReference>
<dbReference type="InterPro" id="IPR027417">
    <property type="entry name" value="P-loop_NTPase"/>
</dbReference>
<comment type="caution">
    <text evidence="3">The sequence shown here is derived from an EMBL/GenBank/DDBJ whole genome shotgun (WGS) entry which is preliminary data.</text>
</comment>
<keyword evidence="3" id="KW-0547">Nucleotide-binding</keyword>
<keyword evidence="3" id="KW-0067">ATP-binding</keyword>
<reference evidence="3 4" key="1">
    <citation type="submission" date="2019-05" db="EMBL/GenBank/DDBJ databases">
        <authorList>
            <person name="Zhou X."/>
        </authorList>
    </citation>
    <scope>NUCLEOTIDE SEQUENCE [LARGE SCALE GENOMIC DNA]</scope>
    <source>
        <strain evidence="3 4">DSM 432</strain>
    </source>
</reference>
<dbReference type="InterPro" id="IPR002789">
    <property type="entry name" value="HerA_central"/>
</dbReference>
<feature type="domain" description="AAA+ ATPase" evidence="2">
    <location>
        <begin position="685"/>
        <end position="1003"/>
    </location>
</feature>
<evidence type="ECO:0000313" key="4">
    <source>
        <dbReference type="Proteomes" id="UP000305131"/>
    </source>
</evidence>
<feature type="compositionally biased region" description="Pro residues" evidence="1">
    <location>
        <begin position="612"/>
        <end position="625"/>
    </location>
</feature>
<dbReference type="Gene3D" id="3.40.50.300">
    <property type="entry name" value="P-loop containing nucleotide triphosphate hydrolases"/>
    <property type="match status" value="2"/>
</dbReference>
<protein>
    <submittedName>
        <fullName evidence="3">ATP-binding protein</fullName>
    </submittedName>
</protein>
<dbReference type="PANTHER" id="PTHR30121">
    <property type="entry name" value="UNCHARACTERIZED PROTEIN YJGR-RELATED"/>
    <property type="match status" value="1"/>
</dbReference>
<feature type="compositionally biased region" description="Pro residues" evidence="1">
    <location>
        <begin position="635"/>
        <end position="645"/>
    </location>
</feature>
<dbReference type="InterPro" id="IPR051162">
    <property type="entry name" value="T4SS_component"/>
</dbReference>
<evidence type="ECO:0000256" key="1">
    <source>
        <dbReference type="SAM" id="MobiDB-lite"/>
    </source>
</evidence>
<gene>
    <name evidence="3" type="ORF">FBQ73_08030</name>
</gene>
<sequence>MNDMSEGPGAPGFAAFRATSFDWTRQLRSVWRDPPHQVAALHEGCIDDILTYFEERTREEEPDPEPLGRVVVGPAGYGKTHLVGRLRAGVWERDGWFVLLDLVGVKDFWSSIALGFLDSLHALRSENLTQHDLLILKLADKLGIAEQASAIAKRHDDDPRSAMNDMSALFRNALARYDRQGTLRHRDVLTALILLTSNDLDQQSIAHAWLQGMPATAQDVSQFGFVGDNAPITVVKGLCWLMSLVGPTLIAVDQIDAIVTAAHAGSKAAASLSEGEKAEARSILEALAQGLMDLHEVKYRAVVVLSCLEATWQVIEQTSSVPVDARFFPLVPLRALPDATRAAALVEARLAAAYGPRHFTPPYATWPFRPKAFAQAVGLSPRELLRHCEAHRIACVAKGAVEELSAFGGKAQPPTAVPTPSGLDTDYNQARAEADVSGLLDLDREDELRDIFSHALGLFERQLDLPDDVDAAVQFYPNQKTPPLHGRLSFTFRAEGDLEQHYCFRLLAHPNHLAFQSRIKAAMTASGIGSKLPGRHLLLLRTSEPPQGPKSQQLTAEFRKAGGRFIVPTEDDVRAFLALRALSGRPDFAAWLKQRKPLFEVPLFKAAGLAPPPFLAAPPEPPPSGTPAGSSAGDTPPPPTPPATPPRRDTPTKAPPPVAATQIMVGRRVGPQGAGEAVEFAASLLPRHVAIFAGSGSGKTVLLRRLVEEAALLGIPAIVLDINNDLARLGEAWPQVPEHFSPDDVAKAGRYHAGVEVVVWTPGISSGNPLALALLPDFSAIGSGRDAESEDERSQAVEMARATLTPYLGGGGQKANLKQGVLADALRHFALAGGQELRDFVALLSELPEGLSEIGHAEKLARDMADQLRAAIATNPLLQSNGPKLDPARLFHGGDPARTRISVINLAGLATDEARQAFVNQLQMTLFTWVKQNPSPSGRLYVLDEAQNFAPSQANTACKASTRSLAAQARKYGLGMVFATQLPRGIDSGIVSNCTTHMYGRMSSPATIEATRDLMAAKGGAADDLARLGRGVFYFSTEGVRRPVKIETALCLSWHPANPPTAAEVVKAARASLQKTD</sequence>
<dbReference type="GO" id="GO:0005524">
    <property type="term" value="F:ATP binding"/>
    <property type="evidence" value="ECO:0007669"/>
    <property type="project" value="UniProtKB-KW"/>
</dbReference>
<dbReference type="EMBL" id="VAUP01000015">
    <property type="protein sequence ID" value="TLX44021.1"/>
    <property type="molecule type" value="Genomic_DNA"/>
</dbReference>
<dbReference type="PANTHER" id="PTHR30121:SF6">
    <property type="entry name" value="SLR6007 PROTEIN"/>
    <property type="match status" value="1"/>
</dbReference>
<evidence type="ECO:0000259" key="2">
    <source>
        <dbReference type="SMART" id="SM00382"/>
    </source>
</evidence>
<proteinExistence type="predicted"/>